<dbReference type="PANTHER" id="PTHR27005">
    <property type="entry name" value="WALL-ASSOCIATED RECEPTOR KINASE-LIKE 21"/>
    <property type="match status" value="1"/>
</dbReference>
<dbReference type="GO" id="GO:0007166">
    <property type="term" value="P:cell surface receptor signaling pathway"/>
    <property type="evidence" value="ECO:0007669"/>
    <property type="project" value="InterPro"/>
</dbReference>
<feature type="compositionally biased region" description="Polar residues" evidence="3">
    <location>
        <begin position="83"/>
        <end position="102"/>
    </location>
</feature>
<keyword evidence="2" id="KW-0067">ATP-binding</keyword>
<comment type="caution">
    <text evidence="4">The sequence shown here is derived from an EMBL/GenBank/DDBJ whole genome shotgun (WGS) entry which is preliminary data.</text>
</comment>
<proteinExistence type="predicted"/>
<sequence>MEENNLFDIIDDRVMKDAKQEEIIAVANLAKMCLNLNRKERPTMKEVAKQLEVIQTLQKTPNIQQNYEEIEYVRTEMHEQWDDVSTSTMSGADSGIASSSCSRPLLSF</sequence>
<evidence type="ECO:0000256" key="3">
    <source>
        <dbReference type="SAM" id="MobiDB-lite"/>
    </source>
</evidence>
<keyword evidence="1" id="KW-0547">Nucleotide-binding</keyword>
<evidence type="ECO:0000313" key="5">
    <source>
        <dbReference type="Proteomes" id="UP000237347"/>
    </source>
</evidence>
<evidence type="ECO:0000313" key="4">
    <source>
        <dbReference type="EMBL" id="KAK7840980.1"/>
    </source>
</evidence>
<evidence type="ECO:0000256" key="2">
    <source>
        <dbReference type="ARBA" id="ARBA00022840"/>
    </source>
</evidence>
<name>A0AAW0KN61_QUESU</name>
<dbReference type="Gene3D" id="1.10.510.10">
    <property type="entry name" value="Transferase(Phosphotransferase) domain 1"/>
    <property type="match status" value="1"/>
</dbReference>
<dbReference type="AlphaFoldDB" id="A0AAW0KN61"/>
<dbReference type="InterPro" id="IPR045274">
    <property type="entry name" value="WAK-like"/>
</dbReference>
<dbReference type="InterPro" id="IPR011009">
    <property type="entry name" value="Kinase-like_dom_sf"/>
</dbReference>
<dbReference type="GO" id="GO:0004674">
    <property type="term" value="F:protein serine/threonine kinase activity"/>
    <property type="evidence" value="ECO:0007669"/>
    <property type="project" value="TreeGrafter"/>
</dbReference>
<reference evidence="4 5" key="1">
    <citation type="journal article" date="2018" name="Sci. Data">
        <title>The draft genome sequence of cork oak.</title>
        <authorList>
            <person name="Ramos A.M."/>
            <person name="Usie A."/>
            <person name="Barbosa P."/>
            <person name="Barros P.M."/>
            <person name="Capote T."/>
            <person name="Chaves I."/>
            <person name="Simoes F."/>
            <person name="Abreu I."/>
            <person name="Carrasquinho I."/>
            <person name="Faro C."/>
            <person name="Guimaraes J.B."/>
            <person name="Mendonca D."/>
            <person name="Nobrega F."/>
            <person name="Rodrigues L."/>
            <person name="Saibo N.J.M."/>
            <person name="Varela M.C."/>
            <person name="Egas C."/>
            <person name="Matos J."/>
            <person name="Miguel C.M."/>
            <person name="Oliveira M.M."/>
            <person name="Ricardo C.P."/>
            <person name="Goncalves S."/>
        </authorList>
    </citation>
    <scope>NUCLEOTIDE SEQUENCE [LARGE SCALE GENOMIC DNA]</scope>
    <source>
        <strain evidence="5">cv. HL8</strain>
    </source>
</reference>
<gene>
    <name evidence="4" type="primary">WAKL13_9</name>
    <name evidence="4" type="ORF">CFP56_016044</name>
</gene>
<dbReference type="GO" id="GO:0005524">
    <property type="term" value="F:ATP binding"/>
    <property type="evidence" value="ECO:0007669"/>
    <property type="project" value="UniProtKB-KW"/>
</dbReference>
<evidence type="ECO:0000256" key="1">
    <source>
        <dbReference type="ARBA" id="ARBA00022741"/>
    </source>
</evidence>
<protein>
    <submittedName>
        <fullName evidence="4">Wall-associated receptor kinase-like 13</fullName>
    </submittedName>
</protein>
<dbReference type="GO" id="GO:0005886">
    <property type="term" value="C:plasma membrane"/>
    <property type="evidence" value="ECO:0007669"/>
    <property type="project" value="TreeGrafter"/>
</dbReference>
<feature type="region of interest" description="Disordered" evidence="3">
    <location>
        <begin position="82"/>
        <end position="108"/>
    </location>
</feature>
<dbReference type="EMBL" id="PKMF04000250">
    <property type="protein sequence ID" value="KAK7840980.1"/>
    <property type="molecule type" value="Genomic_DNA"/>
</dbReference>
<keyword evidence="5" id="KW-1185">Reference proteome</keyword>
<organism evidence="4 5">
    <name type="scientific">Quercus suber</name>
    <name type="common">Cork oak</name>
    <dbReference type="NCBI Taxonomy" id="58331"/>
    <lineage>
        <taxon>Eukaryota</taxon>
        <taxon>Viridiplantae</taxon>
        <taxon>Streptophyta</taxon>
        <taxon>Embryophyta</taxon>
        <taxon>Tracheophyta</taxon>
        <taxon>Spermatophyta</taxon>
        <taxon>Magnoliopsida</taxon>
        <taxon>eudicotyledons</taxon>
        <taxon>Gunneridae</taxon>
        <taxon>Pentapetalae</taxon>
        <taxon>rosids</taxon>
        <taxon>fabids</taxon>
        <taxon>Fagales</taxon>
        <taxon>Fagaceae</taxon>
        <taxon>Quercus</taxon>
    </lineage>
</organism>
<dbReference type="PANTHER" id="PTHR27005:SF280">
    <property type="entry name" value="WALL-ASSOCIATED RECEPTOR KINASE-LIKE 8"/>
    <property type="match status" value="1"/>
</dbReference>
<dbReference type="Proteomes" id="UP000237347">
    <property type="component" value="Unassembled WGS sequence"/>
</dbReference>
<dbReference type="SUPFAM" id="SSF56112">
    <property type="entry name" value="Protein kinase-like (PK-like)"/>
    <property type="match status" value="1"/>
</dbReference>
<accession>A0AAW0KN61</accession>